<dbReference type="PROSITE" id="PS51186">
    <property type="entry name" value="GNAT"/>
    <property type="match status" value="1"/>
</dbReference>
<dbReference type="eggNOG" id="COG1670">
    <property type="taxonomic scope" value="Bacteria"/>
</dbReference>
<protein>
    <submittedName>
        <fullName evidence="2">Acetyltransferase, GNAT family</fullName>
    </submittedName>
</protein>
<evidence type="ECO:0000313" key="3">
    <source>
        <dbReference type="Proteomes" id="UP000010408"/>
    </source>
</evidence>
<dbReference type="Proteomes" id="UP000010408">
    <property type="component" value="Unassembled WGS sequence"/>
</dbReference>
<name>L1NG67_9PORP</name>
<proteinExistence type="predicted"/>
<dbReference type="Pfam" id="PF13302">
    <property type="entry name" value="Acetyltransf_3"/>
    <property type="match status" value="1"/>
</dbReference>
<gene>
    <name evidence="2" type="ORF">HMPREF9134_00596</name>
</gene>
<dbReference type="PANTHER" id="PTHR43415:SF3">
    <property type="entry name" value="GNAT-FAMILY ACETYLTRANSFERASE"/>
    <property type="match status" value="1"/>
</dbReference>
<reference evidence="2 3" key="1">
    <citation type="submission" date="2012-05" db="EMBL/GenBank/DDBJ databases">
        <authorList>
            <person name="Weinstock G."/>
            <person name="Sodergren E."/>
            <person name="Lobos E.A."/>
            <person name="Fulton L."/>
            <person name="Fulton R."/>
            <person name="Courtney L."/>
            <person name="Fronick C."/>
            <person name="O'Laughlin M."/>
            <person name="Godfrey J."/>
            <person name="Wilson R.M."/>
            <person name="Miner T."/>
            <person name="Farmer C."/>
            <person name="Delehaunty K."/>
            <person name="Cordes M."/>
            <person name="Minx P."/>
            <person name="Tomlinson C."/>
            <person name="Chen J."/>
            <person name="Wollam A."/>
            <person name="Pepin K.H."/>
            <person name="Bhonagiri V."/>
            <person name="Zhang X."/>
            <person name="Suruliraj S."/>
            <person name="Warren W."/>
            <person name="Mitreva M."/>
            <person name="Mardis E.R."/>
            <person name="Wilson R.K."/>
        </authorList>
    </citation>
    <scope>NUCLEOTIDE SEQUENCE [LARGE SCALE GENOMIC DNA]</scope>
    <source>
        <strain evidence="2 3">F0037</strain>
    </source>
</reference>
<feature type="domain" description="N-acetyltransferase" evidence="1">
    <location>
        <begin position="10"/>
        <end position="175"/>
    </location>
</feature>
<dbReference type="Gene3D" id="3.40.630.30">
    <property type="match status" value="1"/>
</dbReference>
<dbReference type="PATRIC" id="fig|1127696.3.peg.527"/>
<sequence>MTHSIESPRIRLRALSQDDLPSLEVWENDPEGWLSSNTLNPLSKDFIRQYITSSTQHILETGMMSLIIELKDTPPTALGHLVIYDYNPLHCRAGLGVYIAPEHRRNGYASEGILLATDYAFDLLRCHQVYAEVLAHNTASQTMLLALGFHHTATLARWQWVQGDYQDLYYYQKWNE</sequence>
<evidence type="ECO:0000259" key="1">
    <source>
        <dbReference type="PROSITE" id="PS51186"/>
    </source>
</evidence>
<dbReference type="RefSeq" id="WP_005468796.1">
    <property type="nucleotide sequence ID" value="NZ_KB291043.1"/>
</dbReference>
<dbReference type="SUPFAM" id="SSF55729">
    <property type="entry name" value="Acyl-CoA N-acyltransferases (Nat)"/>
    <property type="match status" value="1"/>
</dbReference>
<organism evidence="2 3">
    <name type="scientific">Porphyromonas catoniae F0037</name>
    <dbReference type="NCBI Taxonomy" id="1127696"/>
    <lineage>
        <taxon>Bacteria</taxon>
        <taxon>Pseudomonadati</taxon>
        <taxon>Bacteroidota</taxon>
        <taxon>Bacteroidia</taxon>
        <taxon>Bacteroidales</taxon>
        <taxon>Porphyromonadaceae</taxon>
        <taxon>Porphyromonas</taxon>
    </lineage>
</organism>
<dbReference type="EMBL" id="AMEQ01000018">
    <property type="protein sequence ID" value="EKY02207.1"/>
    <property type="molecule type" value="Genomic_DNA"/>
</dbReference>
<keyword evidence="2" id="KW-0808">Transferase</keyword>
<dbReference type="InterPro" id="IPR000182">
    <property type="entry name" value="GNAT_dom"/>
</dbReference>
<dbReference type="PANTHER" id="PTHR43415">
    <property type="entry name" value="SPERMIDINE N(1)-ACETYLTRANSFERASE"/>
    <property type="match status" value="1"/>
</dbReference>
<dbReference type="AlphaFoldDB" id="L1NG67"/>
<comment type="caution">
    <text evidence="2">The sequence shown here is derived from an EMBL/GenBank/DDBJ whole genome shotgun (WGS) entry which is preliminary data.</text>
</comment>
<dbReference type="GO" id="GO:0016747">
    <property type="term" value="F:acyltransferase activity, transferring groups other than amino-acyl groups"/>
    <property type="evidence" value="ECO:0007669"/>
    <property type="project" value="InterPro"/>
</dbReference>
<dbReference type="STRING" id="1127696.HMPREF9134_00596"/>
<evidence type="ECO:0000313" key="2">
    <source>
        <dbReference type="EMBL" id="EKY02207.1"/>
    </source>
</evidence>
<dbReference type="InterPro" id="IPR016181">
    <property type="entry name" value="Acyl_CoA_acyltransferase"/>
</dbReference>
<dbReference type="HOGENOM" id="CLU_013985_3_2_10"/>
<accession>L1NG67</accession>